<feature type="transmembrane region" description="Helical" evidence="7">
    <location>
        <begin position="363"/>
        <end position="384"/>
    </location>
</feature>
<feature type="transmembrane region" description="Helical" evidence="7">
    <location>
        <begin position="241"/>
        <end position="260"/>
    </location>
</feature>
<dbReference type="InterPro" id="IPR013057">
    <property type="entry name" value="AA_transpt_TM"/>
</dbReference>
<feature type="transmembrane region" description="Helical" evidence="7">
    <location>
        <begin position="197"/>
        <end position="221"/>
    </location>
</feature>
<dbReference type="Pfam" id="PF01490">
    <property type="entry name" value="Aa_trans"/>
    <property type="match status" value="1"/>
</dbReference>
<evidence type="ECO:0000259" key="8">
    <source>
        <dbReference type="Pfam" id="PF01490"/>
    </source>
</evidence>
<accession>A0ABR2YET5</accession>
<dbReference type="Proteomes" id="UP001491310">
    <property type="component" value="Unassembled WGS sequence"/>
</dbReference>
<evidence type="ECO:0000313" key="9">
    <source>
        <dbReference type="EMBL" id="KAK9904043.1"/>
    </source>
</evidence>
<comment type="subcellular location">
    <subcellularLocation>
        <location evidence="1">Membrane</location>
    </subcellularLocation>
</comment>
<protein>
    <recommendedName>
        <fullName evidence="8">Amino acid transporter transmembrane domain-containing protein</fullName>
    </recommendedName>
</protein>
<evidence type="ECO:0000256" key="1">
    <source>
        <dbReference type="ARBA" id="ARBA00004370"/>
    </source>
</evidence>
<evidence type="ECO:0000313" key="10">
    <source>
        <dbReference type="Proteomes" id="UP001491310"/>
    </source>
</evidence>
<keyword evidence="4" id="KW-0029">Amino-acid transport</keyword>
<keyword evidence="10" id="KW-1185">Reference proteome</keyword>
<organism evidence="9 10">
    <name type="scientific">Coccomyxa subellipsoidea</name>
    <dbReference type="NCBI Taxonomy" id="248742"/>
    <lineage>
        <taxon>Eukaryota</taxon>
        <taxon>Viridiplantae</taxon>
        <taxon>Chlorophyta</taxon>
        <taxon>core chlorophytes</taxon>
        <taxon>Trebouxiophyceae</taxon>
        <taxon>Trebouxiophyceae incertae sedis</taxon>
        <taxon>Coccomyxaceae</taxon>
        <taxon>Coccomyxa</taxon>
    </lineage>
</organism>
<gene>
    <name evidence="9" type="ORF">WJX75_003267</name>
</gene>
<feature type="transmembrane region" description="Helical" evidence="7">
    <location>
        <begin position="390"/>
        <end position="411"/>
    </location>
</feature>
<name>A0ABR2YET5_9CHLO</name>
<comment type="caution">
    <text evidence="9">The sequence shown here is derived from an EMBL/GenBank/DDBJ whole genome shotgun (WGS) entry which is preliminary data.</text>
</comment>
<evidence type="ECO:0000256" key="5">
    <source>
        <dbReference type="ARBA" id="ARBA00022989"/>
    </source>
</evidence>
<feature type="transmembrane region" description="Helical" evidence="7">
    <location>
        <begin position="78"/>
        <end position="100"/>
    </location>
</feature>
<evidence type="ECO:0000256" key="2">
    <source>
        <dbReference type="ARBA" id="ARBA00022448"/>
    </source>
</evidence>
<feature type="transmembrane region" description="Helical" evidence="7">
    <location>
        <begin position="423"/>
        <end position="447"/>
    </location>
</feature>
<evidence type="ECO:0000256" key="4">
    <source>
        <dbReference type="ARBA" id="ARBA00022970"/>
    </source>
</evidence>
<keyword evidence="3 7" id="KW-0812">Transmembrane</keyword>
<keyword evidence="5 7" id="KW-1133">Transmembrane helix</keyword>
<dbReference type="PANTHER" id="PTHR48017">
    <property type="entry name" value="OS05G0424000 PROTEIN-RELATED"/>
    <property type="match status" value="1"/>
</dbReference>
<reference evidence="9 10" key="1">
    <citation type="journal article" date="2024" name="Nat. Commun.">
        <title>Phylogenomics reveals the evolutionary origins of lichenization in chlorophyte algae.</title>
        <authorList>
            <person name="Puginier C."/>
            <person name="Libourel C."/>
            <person name="Otte J."/>
            <person name="Skaloud P."/>
            <person name="Haon M."/>
            <person name="Grisel S."/>
            <person name="Petersen M."/>
            <person name="Berrin J.G."/>
            <person name="Delaux P.M."/>
            <person name="Dal Grande F."/>
            <person name="Keller J."/>
        </authorList>
    </citation>
    <scope>NUCLEOTIDE SEQUENCE [LARGE SCALE GENOMIC DNA]</scope>
    <source>
        <strain evidence="9 10">SAG 216-7</strain>
    </source>
</reference>
<proteinExistence type="predicted"/>
<feature type="transmembrane region" description="Helical" evidence="7">
    <location>
        <begin position="281"/>
        <end position="301"/>
    </location>
</feature>
<keyword evidence="2" id="KW-0813">Transport</keyword>
<dbReference type="EMBL" id="JALJOT010000013">
    <property type="protein sequence ID" value="KAK9904043.1"/>
    <property type="molecule type" value="Genomic_DNA"/>
</dbReference>
<evidence type="ECO:0000256" key="7">
    <source>
        <dbReference type="SAM" id="Phobius"/>
    </source>
</evidence>
<evidence type="ECO:0000256" key="6">
    <source>
        <dbReference type="ARBA" id="ARBA00023136"/>
    </source>
</evidence>
<feature type="domain" description="Amino acid transporter transmembrane" evidence="8">
    <location>
        <begin position="67"/>
        <end position="443"/>
    </location>
</feature>
<sequence length="461" mass="50006">MADTKASLNDSAHGDNFAKKPSQVETGVIGKHGSTSPLMEIVHNDKWYHAGGHISTIIATPAAYAPLPFAFAHLGWEAGVIFLLLAGLVTWYTSLLLASLDRHDGTRHKRYCDLAGSIYGKGGYWAVIFFQQVASIGNNLTIQIVAGQCLKALYRLYHPECAPTGSCGISLQAWIAVFGASQLILSQLPDISSLREINLVCTLCTVCFAIGCAAMSIYNGYTQVDRTTVTYAVTGDAQPKIFNIMFALGIIAFAFGDTILPEVQATVGGNAKTTMYKGVSCGYSILLSSYMTVAIAGYWAFGFNVSSFVVFSFTAPSGMIAALYVFAVLQIIGCYQIYCRPTFGFAYNHVLRKHERVWSFHNVLMRAIVTTIYMAIITLIAAMVPFFGDFVAFVGAIGFTPMDFILPIILWQKVGKHSLIVSCANWVIVVFYSIIAIVGAIGSVQAINADVVNYSVFADLF</sequence>
<feature type="transmembrane region" description="Helical" evidence="7">
    <location>
        <begin position="321"/>
        <end position="343"/>
    </location>
</feature>
<keyword evidence="6 7" id="KW-0472">Membrane</keyword>
<evidence type="ECO:0000256" key="3">
    <source>
        <dbReference type="ARBA" id="ARBA00022692"/>
    </source>
</evidence>